<organism evidence="1 2">
    <name type="scientific">Candidatus Woesebacteria bacterium RBG_13_36_22</name>
    <dbReference type="NCBI Taxonomy" id="1802478"/>
    <lineage>
        <taxon>Bacteria</taxon>
        <taxon>Candidatus Woeseibacteriota</taxon>
    </lineage>
</organism>
<name>A0A1F7X1U8_9BACT</name>
<dbReference type="EMBL" id="MGFQ01000035">
    <property type="protein sequence ID" value="OGM08883.1"/>
    <property type="molecule type" value="Genomic_DNA"/>
</dbReference>
<accession>A0A1F7X1U8</accession>
<reference evidence="1 2" key="1">
    <citation type="journal article" date="2016" name="Nat. Commun.">
        <title>Thousands of microbial genomes shed light on interconnected biogeochemical processes in an aquifer system.</title>
        <authorList>
            <person name="Anantharaman K."/>
            <person name="Brown C.T."/>
            <person name="Hug L.A."/>
            <person name="Sharon I."/>
            <person name="Castelle C.J."/>
            <person name="Probst A.J."/>
            <person name="Thomas B.C."/>
            <person name="Singh A."/>
            <person name="Wilkins M.J."/>
            <person name="Karaoz U."/>
            <person name="Brodie E.L."/>
            <person name="Williams K.H."/>
            <person name="Hubbard S.S."/>
            <person name="Banfield J.F."/>
        </authorList>
    </citation>
    <scope>NUCLEOTIDE SEQUENCE [LARGE SCALE GENOMIC DNA]</scope>
</reference>
<evidence type="ECO:0000313" key="1">
    <source>
        <dbReference type="EMBL" id="OGM08883.1"/>
    </source>
</evidence>
<comment type="caution">
    <text evidence="1">The sequence shown here is derived from an EMBL/GenBank/DDBJ whole genome shotgun (WGS) entry which is preliminary data.</text>
</comment>
<dbReference type="Proteomes" id="UP000176939">
    <property type="component" value="Unassembled WGS sequence"/>
</dbReference>
<evidence type="ECO:0000313" key="2">
    <source>
        <dbReference type="Proteomes" id="UP000176939"/>
    </source>
</evidence>
<dbReference type="AlphaFoldDB" id="A0A1F7X1U8"/>
<sequence>MAKQPYIAPRALPFQLIDLTQGLSIPSGGSAYGSRATRSSGITGEGQNEYTNLDAIPDYTEAILIGDQIIASEKTAATRKLYEDLSNESITRQEAYNNYSNILIGIQGKEVQQQYFKTLAKGSATNARAYSARIAPASNDYILEENPETGYAPVKKNIPGIGEVDLTYGLNAMNIESNYGLYGGVREIKRDGKTAVEPYFNERLGMVEPDYQGKLNQLINDWIPSAASSLGSKDKIWLQDVPISDTEKRKMVVTLQTNQENIDEITNSAWNKIKSDDDAYRDLMNEWFHEKNRAFTNPTTDFFTELTDKKDIDKWNKTAYYIYDKENDKHYKMYTPEELAKDKVTDQLAGRKIYRPSYSALPGGYGETTGVGGDLWWQRAVMLDDDQLGWTYMKEDIIPPNRLAFIKTRLASANPNMDEVNKNALMQNLLDGELSKLTPEELYKSTYWKGWVTYVEPGVGLTSMYGMYPGITQPQTAPDTQYYINTFTNDKYTREEFLSKWPTLLNKMDAESVSWAPEDITYSRTPKEAYYVRKTAVPLSALQSDNASSYIMKKLGEGGETIRMPGGIELPLRGMEGGIVVGPEYVTRNYIKYDEEGYPVNNKGVQTENPLEWVTEPYYDSWFIFSERDMKSGKIKAAIWDKTQNYAITDLGATGLKANNVSALGKKLGIVRVTSYEQFASVIPTELLTSQTEEKVKAFLKTHGDELYLVRGSTQFKDMPGAYKTGSAMIPYSAALNKEKNKAAAEFYKEMEDTYNFNIPTQQ</sequence>
<protein>
    <submittedName>
        <fullName evidence="1">Uncharacterized protein</fullName>
    </submittedName>
</protein>
<proteinExistence type="predicted"/>
<gene>
    <name evidence="1" type="ORF">A2Z67_02640</name>
</gene>